<dbReference type="SMART" id="SM01264">
    <property type="entry name" value="M16C_associated"/>
    <property type="match status" value="1"/>
</dbReference>
<evidence type="ECO:0000313" key="3">
    <source>
        <dbReference type="EMBL" id="MBO8436117.1"/>
    </source>
</evidence>
<dbReference type="GO" id="GO:0004222">
    <property type="term" value="F:metalloendopeptidase activity"/>
    <property type="evidence" value="ECO:0007669"/>
    <property type="project" value="TreeGrafter"/>
</dbReference>
<dbReference type="PANTHER" id="PTHR43016">
    <property type="entry name" value="PRESEQUENCE PROTEASE"/>
    <property type="match status" value="1"/>
</dbReference>
<dbReference type="InterPro" id="IPR007863">
    <property type="entry name" value="Peptidase_M16_C"/>
</dbReference>
<gene>
    <name evidence="3" type="ORF">IAA97_03975</name>
</gene>
<evidence type="ECO:0000313" key="4">
    <source>
        <dbReference type="Proteomes" id="UP000823615"/>
    </source>
</evidence>
<proteinExistence type="predicted"/>
<dbReference type="GO" id="GO:0046872">
    <property type="term" value="F:metal ion binding"/>
    <property type="evidence" value="ECO:0007669"/>
    <property type="project" value="InterPro"/>
</dbReference>
<dbReference type="GO" id="GO:0016485">
    <property type="term" value="P:protein processing"/>
    <property type="evidence" value="ECO:0007669"/>
    <property type="project" value="TreeGrafter"/>
</dbReference>
<reference evidence="3" key="1">
    <citation type="submission" date="2020-10" db="EMBL/GenBank/DDBJ databases">
        <authorList>
            <person name="Gilroy R."/>
        </authorList>
    </citation>
    <scope>NUCLEOTIDE SEQUENCE</scope>
    <source>
        <strain evidence="3">7293</strain>
    </source>
</reference>
<protein>
    <submittedName>
        <fullName evidence="3">Insulinase family protein</fullName>
    </submittedName>
</protein>
<evidence type="ECO:0000259" key="2">
    <source>
        <dbReference type="SMART" id="SM01264"/>
    </source>
</evidence>
<sequence>MRKLFGILLCVFLMVGAYASDSFELVDTYESEITDSVYYSYIHGSTDLKVVYENNSAGDNYAELIFRTPMQDEGDLNHVFEHSLLSGSDKYPSSYLFFDFTNRSYLSSVNADTQLASTAYYAASPSSEQLEIFIDALFSLVENPDLINEENIYRREAIRYDLQSVDDSVIPGGTVFNEDVGYITDEQRGAIEGMFKALYPGMYASNMIGRLPMHLEDNTYDRIKEIFADYYNWDNALLFVYGDIDIDKVLDTIDSRYLSSSSKPSTDLSEFYAQEPEPGYRELDYPIPASADKIVTDTSSYIIYAFDLGDLGFDELIKLGPIIQIIGKDGGILQEELEKRSIDGVDVVAMDLSSLRPVLEFLLVYTSPDEREGFCEAVEATLERIASGEIGGEEIAGMVEIIRNGILRSTEAGSLSASDAGLYRELFALTGKTNAGEIYEKSLRNLEENGEAIASSIALKLLDADRPRAAVTATPEPGLYEDIVADINEYLRNMDDNMSYEDRTALVEETKAYYDWSGISYHNDDIAISSGSIDDIQLASWMSERETDGAVIRTTVLPETNGLVSFSIWFPAGDITGNDMDIYALYKMLVSNLDTSSTSYVDLQQKIDSMLISVSISSDVDDSIPYMVLSGISTEDNLEEAVAVLEEFVSNSVYTAEGIERVISQNIEGYNLRRLSENHRSMLSLADGIWSESSLYNIDLYYTGFYEYLQSILDSIDDPGFASSIISDLNRIQDTLLDKGDVRIDIIGTENGTAAAADILSGLIGSLPEGTNENHYEFIDLPESIAVISNASTALVYKGISLSENDGIKGSYLPWFAAYSDYVMLPLRTQGGTYSSGIHINTGNDSLAMYTVMDSAPAASYYAMVSGWDIMRDALLSESDLNSYALATLASMDIASAGAIGREERILNLADIYGNERGEDILNGPKSASLDEKDKAIGALDEAFRSNSFLFYEGPERLLAPIKDEFMLVLDFRQ</sequence>
<keyword evidence="1" id="KW-0732">Signal</keyword>
<feature type="signal peptide" evidence="1">
    <location>
        <begin position="1"/>
        <end position="19"/>
    </location>
</feature>
<accession>A0A9D9H5N6</accession>
<dbReference type="InterPro" id="IPR011765">
    <property type="entry name" value="Pept_M16_N"/>
</dbReference>
<feature type="chain" id="PRO_5039726122" evidence="1">
    <location>
        <begin position="20"/>
        <end position="974"/>
    </location>
</feature>
<reference evidence="3" key="2">
    <citation type="journal article" date="2021" name="PeerJ">
        <title>Extensive microbial diversity within the chicken gut microbiome revealed by metagenomics and culture.</title>
        <authorList>
            <person name="Gilroy R."/>
            <person name="Ravi A."/>
            <person name="Getino M."/>
            <person name="Pursley I."/>
            <person name="Horton D.L."/>
            <person name="Alikhan N.F."/>
            <person name="Baker D."/>
            <person name="Gharbi K."/>
            <person name="Hall N."/>
            <person name="Watson M."/>
            <person name="Adriaenssens E.M."/>
            <person name="Foster-Nyarko E."/>
            <person name="Jarju S."/>
            <person name="Secka A."/>
            <person name="Antonio M."/>
            <person name="Oren A."/>
            <person name="Chaudhuri R.R."/>
            <person name="La Ragione R."/>
            <person name="Hildebrand F."/>
            <person name="Pallen M.J."/>
        </authorList>
    </citation>
    <scope>NUCLEOTIDE SEQUENCE</scope>
    <source>
        <strain evidence="3">7293</strain>
    </source>
</reference>
<dbReference type="Proteomes" id="UP000823615">
    <property type="component" value="Unassembled WGS sequence"/>
</dbReference>
<name>A0A9D9H5N6_9SPIO</name>
<dbReference type="Pfam" id="PF05193">
    <property type="entry name" value="Peptidase_M16_C"/>
    <property type="match status" value="1"/>
</dbReference>
<organism evidence="3 4">
    <name type="scientific">Candidatus Ornithospirochaeta stercoripullorum</name>
    <dbReference type="NCBI Taxonomy" id="2840899"/>
    <lineage>
        <taxon>Bacteria</taxon>
        <taxon>Pseudomonadati</taxon>
        <taxon>Spirochaetota</taxon>
        <taxon>Spirochaetia</taxon>
        <taxon>Spirochaetales</taxon>
        <taxon>Spirochaetaceae</taxon>
        <taxon>Spirochaetaceae incertae sedis</taxon>
        <taxon>Candidatus Ornithospirochaeta</taxon>
    </lineage>
</organism>
<dbReference type="Pfam" id="PF00675">
    <property type="entry name" value="Peptidase_M16"/>
    <property type="match status" value="1"/>
</dbReference>
<dbReference type="Pfam" id="PF08367">
    <property type="entry name" value="M16C_assoc"/>
    <property type="match status" value="1"/>
</dbReference>
<dbReference type="EMBL" id="JADIMT010000052">
    <property type="protein sequence ID" value="MBO8436117.1"/>
    <property type="molecule type" value="Genomic_DNA"/>
</dbReference>
<dbReference type="AlphaFoldDB" id="A0A9D9H5N6"/>
<comment type="caution">
    <text evidence="3">The sequence shown here is derived from an EMBL/GenBank/DDBJ whole genome shotgun (WGS) entry which is preliminary data.</text>
</comment>
<dbReference type="PANTHER" id="PTHR43016:SF13">
    <property type="entry name" value="PRESEQUENCE PROTEASE, MITOCHONDRIAL"/>
    <property type="match status" value="1"/>
</dbReference>
<evidence type="ECO:0000256" key="1">
    <source>
        <dbReference type="SAM" id="SignalP"/>
    </source>
</evidence>
<dbReference type="InterPro" id="IPR013578">
    <property type="entry name" value="Peptidase_M16C_assoc"/>
</dbReference>
<feature type="domain" description="Peptidase M16C associated" evidence="2">
    <location>
        <begin position="473"/>
        <end position="712"/>
    </location>
</feature>
<dbReference type="Gene3D" id="3.30.830.10">
    <property type="entry name" value="Metalloenzyme, LuxS/M16 peptidase-like"/>
    <property type="match status" value="2"/>
</dbReference>
<dbReference type="InterPro" id="IPR011249">
    <property type="entry name" value="Metalloenz_LuxS/M16"/>
</dbReference>
<dbReference type="SUPFAM" id="SSF63411">
    <property type="entry name" value="LuxS/MPP-like metallohydrolase"/>
    <property type="match status" value="3"/>
</dbReference>